<keyword evidence="4" id="KW-1185">Reference proteome</keyword>
<dbReference type="OrthoDB" id="7864148at2"/>
<feature type="region of interest" description="Disordered" evidence="1">
    <location>
        <begin position="53"/>
        <end position="86"/>
    </location>
</feature>
<sequence>MFRPILAAFLALALCMPLATGPAHADKRDVVKIIGGLAAIYLLKEAIDRNRERDNDRAAVARARPPAAALSPARSPRPSRSPQMPDALALPERCHVTYRTDQGIVAGYGARCMQNAVARPGLLPPQCLVPLATDQGSRNVYSPRCLRSEGWTSRTAAQR</sequence>
<gene>
    <name evidence="3" type="ORF">JAN5088_02068</name>
</gene>
<evidence type="ECO:0000256" key="1">
    <source>
        <dbReference type="SAM" id="MobiDB-lite"/>
    </source>
</evidence>
<evidence type="ECO:0000256" key="2">
    <source>
        <dbReference type="SAM" id="SignalP"/>
    </source>
</evidence>
<organism evidence="3 4">
    <name type="scientific">Jannaschia rubra</name>
    <dbReference type="NCBI Taxonomy" id="282197"/>
    <lineage>
        <taxon>Bacteria</taxon>
        <taxon>Pseudomonadati</taxon>
        <taxon>Pseudomonadota</taxon>
        <taxon>Alphaproteobacteria</taxon>
        <taxon>Rhodobacterales</taxon>
        <taxon>Roseobacteraceae</taxon>
        <taxon>Jannaschia</taxon>
    </lineage>
</organism>
<evidence type="ECO:0000313" key="4">
    <source>
        <dbReference type="Proteomes" id="UP000048908"/>
    </source>
</evidence>
<dbReference type="AlphaFoldDB" id="A0A0M6XQ56"/>
<protein>
    <submittedName>
        <fullName evidence="3">Uncharacterized protein</fullName>
    </submittedName>
</protein>
<dbReference type="RefSeq" id="WP_055682715.1">
    <property type="nucleotide sequence ID" value="NZ_CXPG01000020.1"/>
</dbReference>
<accession>A0A0M6XQ56</accession>
<keyword evidence="2" id="KW-0732">Signal</keyword>
<feature type="chain" id="PRO_5005807078" evidence="2">
    <location>
        <begin position="26"/>
        <end position="159"/>
    </location>
</feature>
<dbReference type="Proteomes" id="UP000048908">
    <property type="component" value="Unassembled WGS sequence"/>
</dbReference>
<evidence type="ECO:0000313" key="3">
    <source>
        <dbReference type="EMBL" id="CTQ33286.1"/>
    </source>
</evidence>
<feature type="signal peptide" evidence="2">
    <location>
        <begin position="1"/>
        <end position="25"/>
    </location>
</feature>
<dbReference type="STRING" id="282197.SAMN04488517_102116"/>
<dbReference type="EMBL" id="CXPG01000020">
    <property type="protein sequence ID" value="CTQ33286.1"/>
    <property type="molecule type" value="Genomic_DNA"/>
</dbReference>
<name>A0A0M6XQ56_9RHOB</name>
<feature type="compositionally biased region" description="Low complexity" evidence="1">
    <location>
        <begin position="60"/>
        <end position="82"/>
    </location>
</feature>
<reference evidence="3 4" key="1">
    <citation type="submission" date="2015-07" db="EMBL/GenBank/DDBJ databases">
        <authorList>
            <person name="Noorani M."/>
        </authorList>
    </citation>
    <scope>NUCLEOTIDE SEQUENCE [LARGE SCALE GENOMIC DNA]</scope>
    <source>
        <strain evidence="3 4">CECT 5088</strain>
    </source>
</reference>
<proteinExistence type="predicted"/>